<dbReference type="Pfam" id="PF01048">
    <property type="entry name" value="PNP_UDP_1"/>
    <property type="match status" value="1"/>
</dbReference>
<name>A0A923NHH8_9FIRM</name>
<evidence type="ECO:0000256" key="4">
    <source>
        <dbReference type="ARBA" id="ARBA00048447"/>
    </source>
</evidence>
<evidence type="ECO:0000313" key="8">
    <source>
        <dbReference type="Proteomes" id="UP000602647"/>
    </source>
</evidence>
<dbReference type="Gene3D" id="3.40.50.1580">
    <property type="entry name" value="Nucleoside phosphorylase domain"/>
    <property type="match status" value="1"/>
</dbReference>
<dbReference type="EMBL" id="JACRYT010000003">
    <property type="protein sequence ID" value="MBC6679128.1"/>
    <property type="molecule type" value="Genomic_DNA"/>
</dbReference>
<comment type="subunit">
    <text evidence="5">Homohexamer; trimer of homodimers.</text>
</comment>
<comment type="function">
    <text evidence="5">Catalyzes the reversible phosphorolytic breakdown of the N-glycosidic bond in the beta-(deoxy)ribonucleoside molecules, with the formation of the corresponding free purine bases and pentose-1-phosphate.</text>
</comment>
<keyword evidence="8" id="KW-1185">Reference proteome</keyword>
<feature type="binding site" description="in other chain" evidence="5">
    <location>
        <begin position="179"/>
        <end position="181"/>
    </location>
    <ligand>
        <name>a purine D-ribonucleoside</name>
        <dbReference type="ChEBI" id="CHEBI:142355"/>
        <note>ligand shared between dimeric partners</note>
    </ligand>
</feature>
<dbReference type="GO" id="GO:0005829">
    <property type="term" value="C:cytosol"/>
    <property type="evidence" value="ECO:0007669"/>
    <property type="project" value="TreeGrafter"/>
</dbReference>
<evidence type="ECO:0000256" key="2">
    <source>
        <dbReference type="ARBA" id="ARBA00022676"/>
    </source>
</evidence>
<keyword evidence="2 5" id="KW-0328">Glycosyltransferase</keyword>
<feature type="binding site" description="in other chain" evidence="5">
    <location>
        <position position="25"/>
    </location>
    <ligand>
        <name>phosphate</name>
        <dbReference type="ChEBI" id="CHEBI:43474"/>
        <note>ligand shared between dimeric partners</note>
    </ligand>
</feature>
<feature type="binding site" evidence="5">
    <location>
        <position position="4"/>
    </location>
    <ligand>
        <name>a purine D-ribonucleoside</name>
        <dbReference type="ChEBI" id="CHEBI:142355"/>
        <note>ligand shared between dimeric partners</note>
    </ligand>
</feature>
<dbReference type="HAMAP" id="MF_01627">
    <property type="entry name" value="Pur_nucleosid_phosp"/>
    <property type="match status" value="1"/>
</dbReference>
<dbReference type="InterPro" id="IPR018016">
    <property type="entry name" value="Nucleoside_phosphorylase_CS"/>
</dbReference>
<feature type="binding site" description="in other chain" evidence="5">
    <location>
        <position position="21"/>
    </location>
    <ligand>
        <name>phosphate</name>
        <dbReference type="ChEBI" id="CHEBI:43474"/>
        <note>ligand shared between dimeric partners</note>
    </ligand>
</feature>
<comment type="catalytic activity">
    <reaction evidence="4">
        <text>uridine + phosphate = alpha-D-ribose 1-phosphate + uracil</text>
        <dbReference type="Rhea" id="RHEA:24388"/>
        <dbReference type="ChEBI" id="CHEBI:16704"/>
        <dbReference type="ChEBI" id="CHEBI:17568"/>
        <dbReference type="ChEBI" id="CHEBI:43474"/>
        <dbReference type="ChEBI" id="CHEBI:57720"/>
        <dbReference type="EC" id="2.4.2.3"/>
    </reaction>
</comment>
<dbReference type="NCBIfam" id="NF004489">
    <property type="entry name" value="PRK05819.1"/>
    <property type="match status" value="1"/>
</dbReference>
<keyword evidence="3 5" id="KW-0808">Transferase</keyword>
<dbReference type="NCBIfam" id="TIGR00107">
    <property type="entry name" value="deoD"/>
    <property type="match status" value="1"/>
</dbReference>
<comment type="similarity">
    <text evidence="1 5">Belongs to the PNP/UDP phosphorylase family.</text>
</comment>
<dbReference type="InterPro" id="IPR000845">
    <property type="entry name" value="Nucleoside_phosphorylase_d"/>
</dbReference>
<feature type="binding site" description="in other chain" evidence="5">
    <location>
        <begin position="88"/>
        <end position="91"/>
    </location>
    <ligand>
        <name>phosphate</name>
        <dbReference type="ChEBI" id="CHEBI:43474"/>
        <note>ligand shared between dimeric partners</note>
    </ligand>
</feature>
<protein>
    <recommendedName>
        <fullName evidence="5">Purine nucleoside phosphorylase DeoD-type</fullName>
        <shortName evidence="5">PNP</shortName>
        <ecNumber evidence="5">2.4.2.1</ecNumber>
    </recommendedName>
</protein>
<comment type="catalytic activity">
    <reaction evidence="5">
        <text>a purine D-ribonucleoside + phosphate = a purine nucleobase + alpha-D-ribose 1-phosphate</text>
        <dbReference type="Rhea" id="RHEA:19805"/>
        <dbReference type="ChEBI" id="CHEBI:26386"/>
        <dbReference type="ChEBI" id="CHEBI:43474"/>
        <dbReference type="ChEBI" id="CHEBI:57720"/>
        <dbReference type="ChEBI" id="CHEBI:142355"/>
        <dbReference type="EC" id="2.4.2.1"/>
    </reaction>
</comment>
<dbReference type="GO" id="GO:0004731">
    <property type="term" value="F:purine-nucleoside phosphorylase activity"/>
    <property type="evidence" value="ECO:0007669"/>
    <property type="project" value="UniProtKB-UniRule"/>
</dbReference>
<dbReference type="EC" id="2.4.2.1" evidence="5"/>
<dbReference type="PROSITE" id="PS01232">
    <property type="entry name" value="PNP_UDP_1"/>
    <property type="match status" value="1"/>
</dbReference>
<comment type="caution">
    <text evidence="7">The sequence shown here is derived from an EMBL/GenBank/DDBJ whole genome shotgun (WGS) entry which is preliminary data.</text>
</comment>
<dbReference type="GO" id="GO:0006152">
    <property type="term" value="P:purine nucleoside catabolic process"/>
    <property type="evidence" value="ECO:0007669"/>
    <property type="project" value="TreeGrafter"/>
</dbReference>
<evidence type="ECO:0000259" key="6">
    <source>
        <dbReference type="Pfam" id="PF01048"/>
    </source>
</evidence>
<evidence type="ECO:0000313" key="7">
    <source>
        <dbReference type="EMBL" id="MBC6679128.1"/>
    </source>
</evidence>
<sequence length="235" mass="25998">MSTHINAAKLGDIAETILLPGDPLRAKFIAENYLESPKLYNEIRGMLGYTGTYKGVPVSVQGTGMGMPSMGIYSWELITEYKVQNLIRIGTAGSFHEDIKIKDLVVGVAASTDSNYIHAFNVPGTYAPCASYKLLSKVRDASEKLNIPFKAGNIVSCDVFYEFGDWWKKWADMGILAVEMEAAALYMNAAYNRVNALAMMTISDHFVTGERSTSEERQQSFTDMMELALEMAVDL</sequence>
<feature type="domain" description="Nucleoside phosphorylase" evidence="6">
    <location>
        <begin position="17"/>
        <end position="228"/>
    </location>
</feature>
<gene>
    <name evidence="5 7" type="primary">deoD</name>
    <name evidence="7" type="ORF">H9L42_04720</name>
</gene>
<dbReference type="PANTHER" id="PTHR43691:SF11">
    <property type="entry name" value="FI09636P-RELATED"/>
    <property type="match status" value="1"/>
</dbReference>
<dbReference type="Proteomes" id="UP000602647">
    <property type="component" value="Unassembled WGS sequence"/>
</dbReference>
<feature type="binding site" description="in other chain" evidence="5">
    <location>
        <begin position="203"/>
        <end position="204"/>
    </location>
    <ligand>
        <name>a purine D-ribonucleoside</name>
        <dbReference type="ChEBI" id="CHEBI:142355"/>
        <note>ligand shared between dimeric partners</note>
    </ligand>
</feature>
<feature type="active site" description="Proton donor" evidence="5">
    <location>
        <position position="204"/>
    </location>
</feature>
<dbReference type="RefSeq" id="WP_187302236.1">
    <property type="nucleotide sequence ID" value="NZ_JACRYT010000003.1"/>
</dbReference>
<proteinExistence type="inferred from homology"/>
<feature type="site" description="Important for catalytic activity" evidence="5">
    <location>
        <position position="217"/>
    </location>
</feature>
<organism evidence="7 8">
    <name type="scientific">Zhenpiania hominis</name>
    <dbReference type="NCBI Taxonomy" id="2763644"/>
    <lineage>
        <taxon>Bacteria</taxon>
        <taxon>Bacillati</taxon>
        <taxon>Bacillota</taxon>
        <taxon>Clostridia</taxon>
        <taxon>Peptostreptococcales</taxon>
        <taxon>Anaerovoracaceae</taxon>
        <taxon>Zhenpiania</taxon>
    </lineage>
</organism>
<accession>A0A923NHH8</accession>
<feature type="binding site" evidence="5">
    <location>
        <position position="44"/>
    </location>
    <ligand>
        <name>phosphate</name>
        <dbReference type="ChEBI" id="CHEBI:43474"/>
        <note>ligand shared between dimeric partners</note>
    </ligand>
</feature>
<comment type="catalytic activity">
    <reaction evidence="5">
        <text>a purine 2'-deoxy-D-ribonucleoside + phosphate = a purine nucleobase + 2-deoxy-alpha-D-ribose 1-phosphate</text>
        <dbReference type="Rhea" id="RHEA:36431"/>
        <dbReference type="ChEBI" id="CHEBI:26386"/>
        <dbReference type="ChEBI" id="CHEBI:43474"/>
        <dbReference type="ChEBI" id="CHEBI:57259"/>
        <dbReference type="ChEBI" id="CHEBI:142361"/>
        <dbReference type="EC" id="2.4.2.1"/>
    </reaction>
</comment>
<dbReference type="PANTHER" id="PTHR43691">
    <property type="entry name" value="URIDINE PHOSPHORYLASE"/>
    <property type="match status" value="1"/>
</dbReference>
<dbReference type="InterPro" id="IPR035994">
    <property type="entry name" value="Nucleoside_phosphorylase_sf"/>
</dbReference>
<dbReference type="CDD" id="cd09006">
    <property type="entry name" value="PNP_EcPNPI-like"/>
    <property type="match status" value="1"/>
</dbReference>
<evidence type="ECO:0000256" key="3">
    <source>
        <dbReference type="ARBA" id="ARBA00022679"/>
    </source>
</evidence>
<evidence type="ECO:0000256" key="1">
    <source>
        <dbReference type="ARBA" id="ARBA00010456"/>
    </source>
</evidence>
<dbReference type="GO" id="GO:0004850">
    <property type="term" value="F:uridine phosphorylase activity"/>
    <property type="evidence" value="ECO:0007669"/>
    <property type="project" value="UniProtKB-EC"/>
</dbReference>
<dbReference type="AlphaFoldDB" id="A0A923NHH8"/>
<evidence type="ECO:0000256" key="5">
    <source>
        <dbReference type="HAMAP-Rule" id="MF_01627"/>
    </source>
</evidence>
<dbReference type="InterPro" id="IPR004402">
    <property type="entry name" value="DeoD-type"/>
</dbReference>
<dbReference type="SUPFAM" id="SSF53167">
    <property type="entry name" value="Purine and uridine phosphorylases"/>
    <property type="match status" value="1"/>
</dbReference>
<reference evidence="7" key="1">
    <citation type="submission" date="2020-08" db="EMBL/GenBank/DDBJ databases">
        <title>Genome public.</title>
        <authorList>
            <person name="Liu C."/>
            <person name="Sun Q."/>
        </authorList>
    </citation>
    <scope>NUCLEOTIDE SEQUENCE</scope>
    <source>
        <strain evidence="7">BX12</strain>
    </source>
</reference>